<dbReference type="STRING" id="121845.A0A1S4ERJ7"/>
<reference evidence="4" key="1">
    <citation type="submission" date="2025-08" db="UniProtKB">
        <authorList>
            <consortium name="RefSeq"/>
        </authorList>
    </citation>
    <scope>IDENTIFICATION</scope>
</reference>
<evidence type="ECO:0000256" key="1">
    <source>
        <dbReference type="SAM" id="MobiDB-lite"/>
    </source>
</evidence>
<dbReference type="GO" id="GO:0005319">
    <property type="term" value="F:lipid transporter activity"/>
    <property type="evidence" value="ECO:0007669"/>
    <property type="project" value="InterPro"/>
</dbReference>
<proteinExistence type="predicted"/>
<dbReference type="Gene3D" id="2.20.80.10">
    <property type="entry name" value="Lipovitellin-phosvitin complex, chain A, domain 4"/>
    <property type="match status" value="2"/>
</dbReference>
<dbReference type="RefSeq" id="XP_017304824.1">
    <property type="nucleotide sequence ID" value="XM_017449335.1"/>
</dbReference>
<dbReference type="Proteomes" id="UP000079169">
    <property type="component" value="Unplaced"/>
</dbReference>
<feature type="domain" description="Vitellinogen open beta-sheet" evidence="2">
    <location>
        <begin position="262"/>
        <end position="487"/>
    </location>
</feature>
<dbReference type="KEGG" id="dci:103523837"/>
<feature type="domain" description="Vitellinogen open beta-sheet" evidence="2">
    <location>
        <begin position="1"/>
        <end position="240"/>
    </location>
</feature>
<dbReference type="PaxDb" id="121845-A0A1S4ERJ7"/>
<dbReference type="InterPro" id="IPR015819">
    <property type="entry name" value="Lipid_transp_b-sht_shell"/>
</dbReference>
<gene>
    <name evidence="4" type="primary">LOC103523837</name>
</gene>
<feature type="compositionally biased region" description="Basic and acidic residues" evidence="1">
    <location>
        <begin position="19"/>
        <end position="28"/>
    </location>
</feature>
<keyword evidence="3" id="KW-1185">Reference proteome</keyword>
<protein>
    <submittedName>
        <fullName evidence="4">Vitellogenin-like</fullName>
    </submittedName>
</protein>
<name>A0A1S4ERJ7_DIACI</name>
<evidence type="ECO:0000313" key="4">
    <source>
        <dbReference type="RefSeq" id="XP_017304824.1"/>
    </source>
</evidence>
<dbReference type="GeneID" id="103523837"/>
<evidence type="ECO:0000259" key="2">
    <source>
        <dbReference type="SMART" id="SM01169"/>
    </source>
</evidence>
<dbReference type="PANTHER" id="PTHR23345:SF15">
    <property type="entry name" value="VITELLOGENIN 1-RELATED"/>
    <property type="match status" value="1"/>
</dbReference>
<dbReference type="Pfam" id="PF09172">
    <property type="entry name" value="Vit_open_b-sht"/>
    <property type="match status" value="2"/>
</dbReference>
<dbReference type="InterPro" id="IPR015255">
    <property type="entry name" value="Vitellinogen_open_b-sht"/>
</dbReference>
<accession>A0A1S4ERJ7</accession>
<organism evidence="3 4">
    <name type="scientific">Diaphorina citri</name>
    <name type="common">Asian citrus psyllid</name>
    <dbReference type="NCBI Taxonomy" id="121845"/>
    <lineage>
        <taxon>Eukaryota</taxon>
        <taxon>Metazoa</taxon>
        <taxon>Ecdysozoa</taxon>
        <taxon>Arthropoda</taxon>
        <taxon>Hexapoda</taxon>
        <taxon>Insecta</taxon>
        <taxon>Pterygota</taxon>
        <taxon>Neoptera</taxon>
        <taxon>Paraneoptera</taxon>
        <taxon>Hemiptera</taxon>
        <taxon>Sternorrhyncha</taxon>
        <taxon>Psylloidea</taxon>
        <taxon>Psyllidae</taxon>
        <taxon>Diaphorininae</taxon>
        <taxon>Diaphorina</taxon>
    </lineage>
</organism>
<dbReference type="PANTHER" id="PTHR23345">
    <property type="entry name" value="VITELLOGENIN-RELATED"/>
    <property type="match status" value="1"/>
</dbReference>
<sequence length="579" mass="64383">MTASVSDLLGLLENQFSTEESRRQEKNAKQSSNNDSHSTEKIAQMLNIKREQAEQVEAQIYATIFGGNRLFAFDNHTVEQIPRTLKAVAAQLQNGQNFNYTKLYNSFVINVGFPTAMGLPFQFSYKKTNLVSVGGEMKLKTHPSLVEGNDRQVAVPNTANVTVEAQLLYAGKGQSKISFITPNNQQRYIAGNNKYFQVNIPIKAAADLDLQNNQVAFKVEPLNKNKEEKIFIATQHPYTTIQNILNLTPAEKSQNTKDISVRKTREWTQTYGESSTGVAMKVHYNGEDKAADLSSFLSIHARVMTLHSYASALLTTFNVESTGHRFIVSTSLKAVAAQLQNGQNFNYTKLYNSFVINVGFPTAMGLPFQFSYKKTNLVSVGGEMKLKTHPSLVEGNDRQVAVPNTANVTVEAQLLYAGKGQSKISFITPNNQQRYIAGNNKYFQVNIPIKAAADLDLQNNQVAFKVEPLNKNKEEKIFIATQHPYTTIQNILNLTPAEKSQNTKDISVRKTREWTQTYGESSTGVAMKVHYNGEDKVPPLGNFCNLQPPTPPKEGEFTTQLLSLLPAIQDVKGCSKTTI</sequence>
<dbReference type="SUPFAM" id="SSF56968">
    <property type="entry name" value="Lipovitellin-phosvitin complex, beta-sheet shell regions"/>
    <property type="match status" value="2"/>
</dbReference>
<evidence type="ECO:0000313" key="3">
    <source>
        <dbReference type="Proteomes" id="UP000079169"/>
    </source>
</evidence>
<feature type="region of interest" description="Disordered" evidence="1">
    <location>
        <begin position="16"/>
        <end position="39"/>
    </location>
</feature>
<dbReference type="InterPro" id="IPR050733">
    <property type="entry name" value="Vitellogenin/Apolipophorin"/>
</dbReference>
<dbReference type="AlphaFoldDB" id="A0A1S4ERJ7"/>
<dbReference type="SMART" id="SM01169">
    <property type="entry name" value="DUF1943"/>
    <property type="match status" value="2"/>
</dbReference>